<dbReference type="EMBL" id="CP014859">
    <property type="protein sequence ID" value="AOS61727.1"/>
    <property type="molecule type" value="Genomic_DNA"/>
</dbReference>
<accession>A0AAC9MXB6</accession>
<protein>
    <recommendedName>
        <fullName evidence="4">Prokaryotic membrane lipoprotein lipid attachment site</fullName>
    </recommendedName>
</protein>
<evidence type="ECO:0000313" key="3">
    <source>
        <dbReference type="Proteomes" id="UP000095210"/>
    </source>
</evidence>
<feature type="compositionally biased region" description="Pro residues" evidence="1">
    <location>
        <begin position="150"/>
        <end position="160"/>
    </location>
</feature>
<reference evidence="3" key="1">
    <citation type="submission" date="2016-03" db="EMBL/GenBank/DDBJ databases">
        <title>Complete genome sequence of the type strain Actinoalloteichus hymeniacidonis DSM 45092.</title>
        <authorList>
            <person name="Schaffert L."/>
            <person name="Albersmeier A."/>
            <person name="Winkler A."/>
            <person name="Kalinowski J."/>
            <person name="Zotchev S."/>
            <person name="Ruckert C."/>
        </authorList>
    </citation>
    <scope>NUCLEOTIDE SEQUENCE [LARGE SCALE GENOMIC DNA]</scope>
    <source>
        <strain evidence="3">HPA177(T) (DSM 45092(T))</strain>
    </source>
</reference>
<evidence type="ECO:0000256" key="1">
    <source>
        <dbReference type="SAM" id="MobiDB-lite"/>
    </source>
</evidence>
<evidence type="ECO:0000313" key="2">
    <source>
        <dbReference type="EMBL" id="AOS61727.1"/>
    </source>
</evidence>
<dbReference type="AlphaFoldDB" id="A0AAC9MXB6"/>
<name>A0AAC9MXB6_9PSEU</name>
<proteinExistence type="predicted"/>
<dbReference type="Proteomes" id="UP000095210">
    <property type="component" value="Chromosome"/>
</dbReference>
<feature type="region of interest" description="Disordered" evidence="1">
    <location>
        <begin position="117"/>
        <end position="202"/>
    </location>
</feature>
<gene>
    <name evidence="2" type="ORF">TL08_04485</name>
</gene>
<dbReference type="KEGG" id="ahm:TL08_04485"/>
<keyword evidence="3" id="KW-1185">Reference proteome</keyword>
<organism evidence="2 3">
    <name type="scientific">Actinoalloteichus hymeniacidonis</name>
    <dbReference type="NCBI Taxonomy" id="340345"/>
    <lineage>
        <taxon>Bacteria</taxon>
        <taxon>Bacillati</taxon>
        <taxon>Actinomycetota</taxon>
        <taxon>Actinomycetes</taxon>
        <taxon>Pseudonocardiales</taxon>
        <taxon>Pseudonocardiaceae</taxon>
        <taxon>Actinoalloteichus</taxon>
    </lineage>
</organism>
<sequence>MRPLSYALFLPLVLAVGACSSGSSRDTAAERGPSEQELTMNAICEDFCPRYDELDNDPCASLDSSAHHGANCVGLVQGHLDLVDELEVRLQTDFDRPRFDDQIERVRSNGQEFLEKCTEPADDPESDGGQAQPPAGGGPSGFVGDAPAGFPFPLPFPTPPGDERPTTEPQDDVETPEAPPLPETEEAQDNSREGIRGRLREGQCENRVYAIKTAAYDISTSLAWDMP</sequence>
<dbReference type="RefSeq" id="WP_069846797.1">
    <property type="nucleotide sequence ID" value="NZ_CP014859.1"/>
</dbReference>
<feature type="compositionally biased region" description="Basic and acidic residues" evidence="1">
    <location>
        <begin position="189"/>
        <end position="202"/>
    </location>
</feature>
<evidence type="ECO:0008006" key="4">
    <source>
        <dbReference type="Google" id="ProtNLM"/>
    </source>
</evidence>
<dbReference type="PROSITE" id="PS51257">
    <property type="entry name" value="PROKAR_LIPOPROTEIN"/>
    <property type="match status" value="1"/>
</dbReference>